<protein>
    <submittedName>
        <fullName evidence="2">Glycosyl transferase family 2</fullName>
    </submittedName>
</protein>
<dbReference type="SUPFAM" id="SSF53448">
    <property type="entry name" value="Nucleotide-diphospho-sugar transferases"/>
    <property type="match status" value="1"/>
</dbReference>
<sequence>MVLSIIIPVYNTEKFIKKCILSILDSCDDSMEIEVIAVNDGSTDTSLKELQAIHDPRLIVIDQDNAGVSAARNRGLDEATGSYIWLIDADDYLNDHFIGEVYDILIKTAPELLLFGINWVEEDVVHGQRIYPPGDYTVQQIIASRIYDSNVWSRVIKRELIENHHIRFIDVMNGEDFDFCMKVFCYTQKVTIPKIIGYNYLTNPNGSSKKRSQTHLENLATHSVKTLAHLGIYFKNSRGRLLNEFEVFKPWFNNNVFGLLFSLYRFDYNVSFAKNIIHSLEQNGYYPVTKEGQGLKQKIFITIANQKALFLGILRLRRVFN</sequence>
<dbReference type="GO" id="GO:0016758">
    <property type="term" value="F:hexosyltransferase activity"/>
    <property type="evidence" value="ECO:0007669"/>
    <property type="project" value="UniProtKB-ARBA"/>
</dbReference>
<organism evidence="2 3">
    <name type="scientific">Dokdonia pacifica</name>
    <dbReference type="NCBI Taxonomy" id="1627892"/>
    <lineage>
        <taxon>Bacteria</taxon>
        <taxon>Pseudomonadati</taxon>
        <taxon>Bacteroidota</taxon>
        <taxon>Flavobacteriia</taxon>
        <taxon>Flavobacteriales</taxon>
        <taxon>Flavobacteriaceae</taxon>
        <taxon>Dokdonia</taxon>
    </lineage>
</organism>
<dbReference type="EMBL" id="FZNY01000001">
    <property type="protein sequence ID" value="SNR42430.1"/>
    <property type="molecule type" value="Genomic_DNA"/>
</dbReference>
<dbReference type="CDD" id="cd00761">
    <property type="entry name" value="Glyco_tranf_GTA_type"/>
    <property type="match status" value="1"/>
</dbReference>
<dbReference type="Proteomes" id="UP000198379">
    <property type="component" value="Unassembled WGS sequence"/>
</dbReference>
<dbReference type="RefSeq" id="WP_089370082.1">
    <property type="nucleotide sequence ID" value="NZ_BMEP01000002.1"/>
</dbReference>
<keyword evidence="2" id="KW-0808">Transferase</keyword>
<dbReference type="PANTHER" id="PTHR22916:SF3">
    <property type="entry name" value="UDP-GLCNAC:BETAGAL BETA-1,3-N-ACETYLGLUCOSAMINYLTRANSFERASE-LIKE PROTEIN 1"/>
    <property type="match status" value="1"/>
</dbReference>
<dbReference type="Gene3D" id="3.90.550.10">
    <property type="entry name" value="Spore Coat Polysaccharide Biosynthesis Protein SpsA, Chain A"/>
    <property type="match status" value="1"/>
</dbReference>
<evidence type="ECO:0000313" key="3">
    <source>
        <dbReference type="Proteomes" id="UP000198379"/>
    </source>
</evidence>
<dbReference type="OrthoDB" id="396512at2"/>
<reference evidence="2 3" key="1">
    <citation type="submission" date="2017-06" db="EMBL/GenBank/DDBJ databases">
        <authorList>
            <person name="Kim H.J."/>
            <person name="Triplett B.A."/>
        </authorList>
    </citation>
    <scope>NUCLEOTIDE SEQUENCE [LARGE SCALE GENOMIC DNA]</scope>
    <source>
        <strain evidence="2 3">DSM 25597</strain>
    </source>
</reference>
<evidence type="ECO:0000313" key="2">
    <source>
        <dbReference type="EMBL" id="SNR42430.1"/>
    </source>
</evidence>
<proteinExistence type="predicted"/>
<gene>
    <name evidence="2" type="ORF">SAMN06265376_101768</name>
</gene>
<dbReference type="InterPro" id="IPR001173">
    <property type="entry name" value="Glyco_trans_2-like"/>
</dbReference>
<accession>A0A238W799</accession>
<feature type="domain" description="Glycosyltransferase 2-like" evidence="1">
    <location>
        <begin position="4"/>
        <end position="139"/>
    </location>
</feature>
<dbReference type="Pfam" id="PF00535">
    <property type="entry name" value="Glycos_transf_2"/>
    <property type="match status" value="1"/>
</dbReference>
<evidence type="ECO:0000259" key="1">
    <source>
        <dbReference type="Pfam" id="PF00535"/>
    </source>
</evidence>
<dbReference type="AlphaFoldDB" id="A0A238W799"/>
<keyword evidence="3" id="KW-1185">Reference proteome</keyword>
<dbReference type="PANTHER" id="PTHR22916">
    <property type="entry name" value="GLYCOSYLTRANSFERASE"/>
    <property type="match status" value="1"/>
</dbReference>
<name>A0A238W799_9FLAO</name>
<dbReference type="InterPro" id="IPR029044">
    <property type="entry name" value="Nucleotide-diphossugar_trans"/>
</dbReference>